<dbReference type="Pfam" id="PF07731">
    <property type="entry name" value="Cu-oxidase_2"/>
    <property type="match status" value="1"/>
</dbReference>
<evidence type="ECO:0008006" key="10">
    <source>
        <dbReference type="Google" id="ProtNLM"/>
    </source>
</evidence>
<evidence type="ECO:0000259" key="5">
    <source>
        <dbReference type="Pfam" id="PF00394"/>
    </source>
</evidence>
<dbReference type="PROSITE" id="PS00080">
    <property type="entry name" value="MULTICOPPER_OXIDASE2"/>
    <property type="match status" value="1"/>
</dbReference>
<feature type="domain" description="Plastocyanin-like" evidence="7">
    <location>
        <begin position="153"/>
        <end position="266"/>
    </location>
</feature>
<dbReference type="FunFam" id="2.60.40.420:FF:000021">
    <property type="entry name" value="Extracellular dihydrogeodin oxidase/laccase"/>
    <property type="match status" value="1"/>
</dbReference>
<dbReference type="SUPFAM" id="SSF49503">
    <property type="entry name" value="Cupredoxins"/>
    <property type="match status" value="3"/>
</dbReference>
<dbReference type="EMBL" id="ML996565">
    <property type="protein sequence ID" value="KAF2762432.1"/>
    <property type="molecule type" value="Genomic_DNA"/>
</dbReference>
<dbReference type="Pfam" id="PF00394">
    <property type="entry name" value="Cu-oxidase"/>
    <property type="match status" value="1"/>
</dbReference>
<reference evidence="8" key="1">
    <citation type="journal article" date="2020" name="Stud. Mycol.">
        <title>101 Dothideomycetes genomes: a test case for predicting lifestyles and emergence of pathogens.</title>
        <authorList>
            <person name="Haridas S."/>
            <person name="Albert R."/>
            <person name="Binder M."/>
            <person name="Bloem J."/>
            <person name="Labutti K."/>
            <person name="Salamov A."/>
            <person name="Andreopoulos B."/>
            <person name="Baker S."/>
            <person name="Barry K."/>
            <person name="Bills G."/>
            <person name="Bluhm B."/>
            <person name="Cannon C."/>
            <person name="Castanera R."/>
            <person name="Culley D."/>
            <person name="Daum C."/>
            <person name="Ezra D."/>
            <person name="Gonzalez J."/>
            <person name="Henrissat B."/>
            <person name="Kuo A."/>
            <person name="Liang C."/>
            <person name="Lipzen A."/>
            <person name="Lutzoni F."/>
            <person name="Magnuson J."/>
            <person name="Mondo S."/>
            <person name="Nolan M."/>
            <person name="Ohm R."/>
            <person name="Pangilinan J."/>
            <person name="Park H.-J."/>
            <person name="Ramirez L."/>
            <person name="Alfaro M."/>
            <person name="Sun H."/>
            <person name="Tritt A."/>
            <person name="Yoshinaga Y."/>
            <person name="Zwiers L.-H."/>
            <person name="Turgeon B."/>
            <person name="Goodwin S."/>
            <person name="Spatafora J."/>
            <person name="Crous P."/>
            <person name="Grigoriev I."/>
        </authorList>
    </citation>
    <scope>NUCLEOTIDE SEQUENCE</scope>
    <source>
        <strain evidence="8">CBS 121739</strain>
    </source>
</reference>
<dbReference type="CDD" id="cd13854">
    <property type="entry name" value="CuRO_1_MaLCC_like"/>
    <property type="match status" value="1"/>
</dbReference>
<dbReference type="Proteomes" id="UP000799437">
    <property type="component" value="Unassembled WGS sequence"/>
</dbReference>
<dbReference type="OrthoDB" id="2121828at2759"/>
<comment type="similarity">
    <text evidence="1">Belongs to the multicopper oxidase family.</text>
</comment>
<dbReference type="GO" id="GO:0016491">
    <property type="term" value="F:oxidoreductase activity"/>
    <property type="evidence" value="ECO:0007669"/>
    <property type="project" value="UniProtKB-KW"/>
</dbReference>
<dbReference type="CDD" id="cd13880">
    <property type="entry name" value="CuRO_2_MaLCC_like"/>
    <property type="match status" value="1"/>
</dbReference>
<keyword evidence="9" id="KW-1185">Reference proteome</keyword>
<dbReference type="PANTHER" id="PTHR11709">
    <property type="entry name" value="MULTI-COPPER OXIDASE"/>
    <property type="match status" value="1"/>
</dbReference>
<dbReference type="InterPro" id="IPR045087">
    <property type="entry name" value="Cu-oxidase_fam"/>
</dbReference>
<dbReference type="InterPro" id="IPR001117">
    <property type="entry name" value="Cu-oxidase_2nd"/>
</dbReference>
<dbReference type="InterPro" id="IPR008972">
    <property type="entry name" value="Cupredoxin"/>
</dbReference>
<dbReference type="InterPro" id="IPR002355">
    <property type="entry name" value="Cu_oxidase_Cu_BS"/>
</dbReference>
<dbReference type="FunFam" id="2.60.40.420:FF:000045">
    <property type="entry name" value="Laccase 2"/>
    <property type="match status" value="1"/>
</dbReference>
<dbReference type="CDD" id="cd13901">
    <property type="entry name" value="CuRO_3_MaLCC_like"/>
    <property type="match status" value="1"/>
</dbReference>
<dbReference type="Pfam" id="PF07732">
    <property type="entry name" value="Cu-oxidase_3"/>
    <property type="match status" value="1"/>
</dbReference>
<evidence type="ECO:0000256" key="1">
    <source>
        <dbReference type="ARBA" id="ARBA00010609"/>
    </source>
</evidence>
<accession>A0A6A6WI02</accession>
<feature type="domain" description="Plastocyanin-like" evidence="6">
    <location>
        <begin position="554"/>
        <end position="682"/>
    </location>
</feature>
<proteinExistence type="inferred from homology"/>
<dbReference type="AlphaFoldDB" id="A0A6A6WI02"/>
<evidence type="ECO:0000256" key="3">
    <source>
        <dbReference type="ARBA" id="ARBA00023002"/>
    </source>
</evidence>
<name>A0A6A6WI02_9PEZI</name>
<dbReference type="RefSeq" id="XP_033604883.1">
    <property type="nucleotide sequence ID" value="XM_033742570.1"/>
</dbReference>
<dbReference type="Gene3D" id="2.60.40.420">
    <property type="entry name" value="Cupredoxins - blue copper proteins"/>
    <property type="match status" value="3"/>
</dbReference>
<sequence>MKLNAVWTTIVYYFDIFSLGSSPGDGQAPLQQLVEPHIKPAIVRPPHPHFKPLDVEVITLDSDEGRDDSKIYMLQDGTPVVIAPKHADEGPSHLKCQYPSLKDKGFKSCYTPQSRNCWLRNDAGFEYGIDTDYEDESEIPTGILRKFILDVGEQPISPDRMTLEFGKVFNRTYPGPWIEACWGDTIEVEVRNGLRWNGTSVHWHGFRQLRNSHMDGVNGITECPIAPGDSFTYRFKAMQYGSAWYHSHYSLQYGDGMLGPITIYGPSTADFDEDQSFRPILMTDWNHRSVFEDWPNLLVKGTAPEMTNILLNGTGQFGPGSKVEDKYQLNFTAGTTHKLILINTAVDTAFSFSIDHHNFTVIEADFVPIKPYTTDNIKVGIGQRYHIIVKGHDKPYEKERAGNYWIRTIPLRKCSKFAFGPDEQSGIIRYNPKESRNTISFSEPEGGIDTSCADEHKDKLVPWHEWQVKDPVNIKPGMDLATLPNHKQYKFDVGISKSSGPPYVPEEELSRWAMHTAPFRINFSEPTILQLDKYDSIIDRPYLDIITIDEEESDQWIWMVITGYAIPSGGGERSFFPAAHPMHLHGHDFAVLFQTDHPWDDDDSSPGGKIPGWGERFTPEKMNCDNEYIDCNNPARRDVILLPAGGFVIIAFKADNPGTWIFHCHIAFHASSGLAIQIIENRHKIHETFAKDEADIRERCENWDEWFSNPMNLWDYQHPKHFQDDSGV</sequence>
<keyword evidence="3" id="KW-0560">Oxidoreductase</keyword>
<dbReference type="PANTHER" id="PTHR11709:SF71">
    <property type="entry name" value="OXIDOREDUCTASE TPCJ"/>
    <property type="match status" value="1"/>
</dbReference>
<organism evidence="8 9">
    <name type="scientific">Pseudovirgaria hyperparasitica</name>
    <dbReference type="NCBI Taxonomy" id="470096"/>
    <lineage>
        <taxon>Eukaryota</taxon>
        <taxon>Fungi</taxon>
        <taxon>Dikarya</taxon>
        <taxon>Ascomycota</taxon>
        <taxon>Pezizomycotina</taxon>
        <taxon>Dothideomycetes</taxon>
        <taxon>Dothideomycetes incertae sedis</taxon>
        <taxon>Acrospermales</taxon>
        <taxon>Acrospermaceae</taxon>
        <taxon>Pseudovirgaria</taxon>
    </lineage>
</organism>
<evidence type="ECO:0000256" key="2">
    <source>
        <dbReference type="ARBA" id="ARBA00022723"/>
    </source>
</evidence>
<evidence type="ECO:0000256" key="4">
    <source>
        <dbReference type="ARBA" id="ARBA00023008"/>
    </source>
</evidence>
<gene>
    <name evidence="8" type="ORF">EJ05DRAFT_459204</name>
</gene>
<evidence type="ECO:0000313" key="8">
    <source>
        <dbReference type="EMBL" id="KAF2762432.1"/>
    </source>
</evidence>
<dbReference type="GeneID" id="54483624"/>
<dbReference type="PROSITE" id="PS00079">
    <property type="entry name" value="MULTICOPPER_OXIDASE1"/>
    <property type="match status" value="1"/>
</dbReference>
<dbReference type="InterPro" id="IPR033138">
    <property type="entry name" value="Cu_oxidase_CS"/>
</dbReference>
<dbReference type="InterPro" id="IPR011707">
    <property type="entry name" value="Cu-oxidase-like_N"/>
</dbReference>
<keyword evidence="4" id="KW-0186">Copper</keyword>
<evidence type="ECO:0000259" key="7">
    <source>
        <dbReference type="Pfam" id="PF07732"/>
    </source>
</evidence>
<evidence type="ECO:0000259" key="6">
    <source>
        <dbReference type="Pfam" id="PF07731"/>
    </source>
</evidence>
<evidence type="ECO:0000313" key="9">
    <source>
        <dbReference type="Proteomes" id="UP000799437"/>
    </source>
</evidence>
<keyword evidence="2" id="KW-0479">Metal-binding</keyword>
<dbReference type="GO" id="GO:0005507">
    <property type="term" value="F:copper ion binding"/>
    <property type="evidence" value="ECO:0007669"/>
    <property type="project" value="InterPro"/>
</dbReference>
<feature type="domain" description="Plastocyanin-like" evidence="5">
    <location>
        <begin position="279"/>
        <end position="432"/>
    </location>
</feature>
<protein>
    <recommendedName>
        <fullName evidence="10">Multicopper oxidase</fullName>
    </recommendedName>
</protein>
<dbReference type="InterPro" id="IPR011706">
    <property type="entry name" value="Cu-oxidase_C"/>
</dbReference>